<name>A0A0L1JT05_9RHOB</name>
<gene>
    <name evidence="2" type="ORF">ATO11_05485</name>
</gene>
<dbReference type="InterPro" id="IPR001434">
    <property type="entry name" value="OmcB-like_DUF11"/>
</dbReference>
<organism evidence="2 3">
    <name type="scientific">Pseudaestuariivita atlantica</name>
    <dbReference type="NCBI Taxonomy" id="1317121"/>
    <lineage>
        <taxon>Bacteria</taxon>
        <taxon>Pseudomonadati</taxon>
        <taxon>Pseudomonadota</taxon>
        <taxon>Alphaproteobacteria</taxon>
        <taxon>Rhodobacterales</taxon>
        <taxon>Paracoccaceae</taxon>
        <taxon>Pseudaestuariivita</taxon>
    </lineage>
</organism>
<accession>A0A0L1JT05</accession>
<evidence type="ECO:0000259" key="1">
    <source>
        <dbReference type="Pfam" id="PF01345"/>
    </source>
</evidence>
<reference evidence="2 3" key="1">
    <citation type="journal article" date="2015" name="Int. J. Syst. Evol. Microbiol.">
        <title>Aestuariivita atlantica sp. nov., isolated from deep sea sediment of the Atlantic Ocean.</title>
        <authorList>
            <person name="Li G."/>
            <person name="Lai Q."/>
            <person name="Du Y."/>
            <person name="Liu X."/>
            <person name="Sun F."/>
            <person name="Shao Z."/>
        </authorList>
    </citation>
    <scope>NUCLEOTIDE SEQUENCE [LARGE SCALE GENOMIC DNA]</scope>
    <source>
        <strain evidence="2 3">22II-S11-z3</strain>
    </source>
</reference>
<evidence type="ECO:0000313" key="3">
    <source>
        <dbReference type="Proteomes" id="UP000036938"/>
    </source>
</evidence>
<evidence type="ECO:0000313" key="2">
    <source>
        <dbReference type="EMBL" id="KNG94837.1"/>
    </source>
</evidence>
<dbReference type="EMBL" id="AQQZ01000002">
    <property type="protein sequence ID" value="KNG94837.1"/>
    <property type="molecule type" value="Genomic_DNA"/>
</dbReference>
<dbReference type="Proteomes" id="UP000036938">
    <property type="component" value="Unassembled WGS sequence"/>
</dbReference>
<feature type="domain" description="DUF11" evidence="1">
    <location>
        <begin position="65"/>
        <end position="174"/>
    </location>
</feature>
<protein>
    <recommendedName>
        <fullName evidence="1">DUF11 domain-containing protein</fullName>
    </recommendedName>
</protein>
<proteinExistence type="predicted"/>
<dbReference type="AlphaFoldDB" id="A0A0L1JT05"/>
<sequence length="355" mass="37482">MNGSSVMRSFDRLIDYNTAQLGAQSGSQHFIVDPDPGIQPSTYAAFGSGSLDLYAVICLSTPPITLTKTLTSPVPILAPTNVTFELAPVLTNTALFEGRTLAVTDTLPAGLTYTSATGTDWACSASGQVVTCIYTVPTGGGAVTQVPPVTLTAQVDAAMASGDYSNCAVLSDPESAPTDPAAIWLPLELATAPACADMPVRHLVDRYHYAVKYVCGAQDNDAEPEAATTLAQGRYFTEINILNPGYLAADLEKRVYPLTLDTTDVYREPAQTPATGGEDMTLNPGHATFDDCLKLGEMLGADDLAEKRASIGWLSITSPHPLDVTAVYTGRDIDRDNATSIDVEQVSGRVVQIAQ</sequence>
<comment type="caution">
    <text evidence="2">The sequence shown here is derived from an EMBL/GenBank/DDBJ whole genome shotgun (WGS) entry which is preliminary data.</text>
</comment>
<keyword evidence="3" id="KW-1185">Reference proteome</keyword>
<dbReference type="Pfam" id="PF01345">
    <property type="entry name" value="DUF11"/>
    <property type="match status" value="1"/>
</dbReference>